<dbReference type="AlphaFoldDB" id="A0AAD7TXB7"/>
<dbReference type="GO" id="GO:0000981">
    <property type="term" value="F:DNA-binding transcription factor activity, RNA polymerase II-specific"/>
    <property type="evidence" value="ECO:0007669"/>
    <property type="project" value="InterPro"/>
</dbReference>
<dbReference type="Proteomes" id="UP001215151">
    <property type="component" value="Unassembled WGS sequence"/>
</dbReference>
<evidence type="ECO:0008006" key="12">
    <source>
        <dbReference type="Google" id="ProtNLM"/>
    </source>
</evidence>
<evidence type="ECO:0000313" key="11">
    <source>
        <dbReference type="Proteomes" id="UP001215151"/>
    </source>
</evidence>
<evidence type="ECO:0000256" key="6">
    <source>
        <dbReference type="SAM" id="MobiDB-lite"/>
    </source>
</evidence>
<protein>
    <recommendedName>
        <fullName evidence="12">Zn(2)-C6 fungal-type domain-containing protein</fullName>
    </recommendedName>
</protein>
<comment type="caution">
    <text evidence="10">The sequence shown here is derived from an EMBL/GenBank/DDBJ whole genome shotgun (WGS) entry which is preliminary data.</text>
</comment>
<dbReference type="InterPro" id="IPR000727">
    <property type="entry name" value="T_SNARE_dom"/>
</dbReference>
<dbReference type="GO" id="GO:0005634">
    <property type="term" value="C:nucleus"/>
    <property type="evidence" value="ECO:0007669"/>
    <property type="project" value="UniProtKB-SubCell"/>
</dbReference>
<evidence type="ECO:0000256" key="1">
    <source>
        <dbReference type="ARBA" id="ARBA00004123"/>
    </source>
</evidence>
<dbReference type="Gene3D" id="4.10.240.10">
    <property type="entry name" value="Zn(2)-C6 fungal-type DNA-binding domain"/>
    <property type="match status" value="1"/>
</dbReference>
<reference evidence="10" key="1">
    <citation type="submission" date="2022-11" db="EMBL/GenBank/DDBJ databases">
        <title>Genome Sequence of Cubamyces cubensis.</title>
        <authorList>
            <person name="Buettner E."/>
        </authorList>
    </citation>
    <scope>NUCLEOTIDE SEQUENCE</scope>
    <source>
        <strain evidence="10">MPL-01</strain>
    </source>
</reference>
<feature type="compositionally biased region" description="Low complexity" evidence="6">
    <location>
        <begin position="692"/>
        <end position="709"/>
    </location>
</feature>
<evidence type="ECO:0000259" key="8">
    <source>
        <dbReference type="PROSITE" id="PS50048"/>
    </source>
</evidence>
<sequence>MASSSARTLSRGAACLPCRKLKAKCDGNKPACGRCIANNRPDDCEYAVGGEVTRSRLLEENIALLEARIRELENPAEAPSVRLHDPRRQSEATAGSSRSTHPEISSVQLCPPAMPPPTGSISPPTPQERQVLLQTFMANASQVGFFLNPTRFVHAMSLPREAPGAVSESLANAVYLWGSRWSSSNTLRAKEPYFCRNAVQAVTGTMLFAQPMAPSNGVLYTIQTEVLLGLYFMATGRSLEGKYHGVAAIALTMGSKLHQLDAVSLARAGMDPVSIGEKIHAFWAVYAMDKEWALALNVSPSICQRGRSAVRVTTPWPLSVEAYEQVRRSSSLDFGTLFMTGQQGIISARRGFNYLIDDYMRGLIDDSGDEFSRLAIRAKATALCDSALYLSSMYRNDMPNRGEWLAQFTTLDNTIERFHRQVAAIRNRGVEDMREMAISRTFACVAAIQLHSVFVNHQPASRQKSLSVAIASARALDVIDLNQCRHLEPVIAMYWPIICKVLIEEIMRLRANPAGVRPEDFAMITSSLDRIMGAMAHLSQTSPLMAPPVIVAGTWFRRVSSSFSPAHTSKQPLLHSSATVSAVRSNHTWIVSTCMASLAKLTSLSTQTLSLLLERQRLQNLNSPSLHTQQIARNLEQLRAGILELEEREGISEASRLLRSQHERMRGMLGADADTAGVQRCEEPQPVIAETASSSSSSLSPVPPAATASPLPPPPVTSDHADYAPYTDDPESGYTSEEMLLQQRRIMDDQDVHLDELSRSITRQRDISLQINDELDVHTGLLEGLDHDLDRTDSRLTQARRKLDRVARGAKENGSTVMIGLLILVLLILIIVFKT</sequence>
<dbReference type="PANTHER" id="PTHR47338:SF29">
    <property type="entry name" value="ZN(2)-C6 FUNGAL-TYPE DOMAIN-CONTAINING PROTEIN"/>
    <property type="match status" value="1"/>
</dbReference>
<keyword evidence="11" id="KW-1185">Reference proteome</keyword>
<comment type="subcellular location">
    <subcellularLocation>
        <location evidence="1">Nucleus</location>
    </subcellularLocation>
</comment>
<dbReference type="PANTHER" id="PTHR47338">
    <property type="entry name" value="ZN(II)2CYS6 TRANSCRIPTION FACTOR (EUROFUNG)-RELATED"/>
    <property type="match status" value="1"/>
</dbReference>
<evidence type="ECO:0000256" key="7">
    <source>
        <dbReference type="SAM" id="Phobius"/>
    </source>
</evidence>
<dbReference type="SUPFAM" id="SSF58038">
    <property type="entry name" value="SNARE fusion complex"/>
    <property type="match status" value="1"/>
</dbReference>
<dbReference type="Pfam" id="PF05739">
    <property type="entry name" value="SNARE"/>
    <property type="match status" value="1"/>
</dbReference>
<dbReference type="InterPro" id="IPR001138">
    <property type="entry name" value="Zn2Cys6_DnaBD"/>
</dbReference>
<keyword evidence="5" id="KW-0539">Nucleus</keyword>
<dbReference type="PROSITE" id="PS00463">
    <property type="entry name" value="ZN2_CY6_FUNGAL_1"/>
    <property type="match status" value="1"/>
</dbReference>
<keyword evidence="3" id="KW-0805">Transcription regulation</keyword>
<feature type="transmembrane region" description="Helical" evidence="7">
    <location>
        <begin position="814"/>
        <end position="833"/>
    </location>
</feature>
<proteinExistence type="predicted"/>
<keyword evidence="7" id="KW-1133">Transmembrane helix</keyword>
<dbReference type="InterPro" id="IPR050815">
    <property type="entry name" value="TF_fung"/>
</dbReference>
<keyword evidence="7" id="KW-0472">Membrane</keyword>
<dbReference type="GO" id="GO:0008270">
    <property type="term" value="F:zinc ion binding"/>
    <property type="evidence" value="ECO:0007669"/>
    <property type="project" value="InterPro"/>
</dbReference>
<dbReference type="EMBL" id="JAPEVG010000073">
    <property type="protein sequence ID" value="KAJ8487801.1"/>
    <property type="molecule type" value="Genomic_DNA"/>
</dbReference>
<evidence type="ECO:0000256" key="2">
    <source>
        <dbReference type="ARBA" id="ARBA00022723"/>
    </source>
</evidence>
<accession>A0AAD7TXB7</accession>
<keyword evidence="2" id="KW-0479">Metal-binding</keyword>
<dbReference type="SUPFAM" id="SSF57701">
    <property type="entry name" value="Zn2/Cys6 DNA-binding domain"/>
    <property type="match status" value="1"/>
</dbReference>
<dbReference type="PROSITE" id="PS50048">
    <property type="entry name" value="ZN2_CY6_FUNGAL_2"/>
    <property type="match status" value="1"/>
</dbReference>
<evidence type="ECO:0000259" key="9">
    <source>
        <dbReference type="PROSITE" id="PS50192"/>
    </source>
</evidence>
<evidence type="ECO:0000256" key="3">
    <source>
        <dbReference type="ARBA" id="ARBA00023015"/>
    </source>
</evidence>
<keyword evidence="7" id="KW-0812">Transmembrane</keyword>
<gene>
    <name evidence="10" type="ORF">ONZ51_g3968</name>
</gene>
<dbReference type="SMART" id="SM00397">
    <property type="entry name" value="t_SNARE"/>
    <property type="match status" value="1"/>
</dbReference>
<feature type="region of interest" description="Disordered" evidence="6">
    <location>
        <begin position="76"/>
        <end position="126"/>
    </location>
</feature>
<dbReference type="CDD" id="cd15859">
    <property type="entry name" value="SNARE_SYN8"/>
    <property type="match status" value="1"/>
</dbReference>
<feature type="compositionally biased region" description="Polar residues" evidence="6">
    <location>
        <begin position="91"/>
        <end position="108"/>
    </location>
</feature>
<dbReference type="SMART" id="SM00066">
    <property type="entry name" value="GAL4"/>
    <property type="match status" value="1"/>
</dbReference>
<dbReference type="InterPro" id="IPR036864">
    <property type="entry name" value="Zn2-C6_fun-type_DNA-bd_sf"/>
</dbReference>
<evidence type="ECO:0000313" key="10">
    <source>
        <dbReference type="EMBL" id="KAJ8487801.1"/>
    </source>
</evidence>
<organism evidence="10 11">
    <name type="scientific">Trametes cubensis</name>
    <dbReference type="NCBI Taxonomy" id="1111947"/>
    <lineage>
        <taxon>Eukaryota</taxon>
        <taxon>Fungi</taxon>
        <taxon>Dikarya</taxon>
        <taxon>Basidiomycota</taxon>
        <taxon>Agaricomycotina</taxon>
        <taxon>Agaricomycetes</taxon>
        <taxon>Polyporales</taxon>
        <taxon>Polyporaceae</taxon>
        <taxon>Trametes</taxon>
    </lineage>
</organism>
<name>A0AAD7TXB7_9APHY</name>
<feature type="region of interest" description="Disordered" evidence="6">
    <location>
        <begin position="688"/>
        <end position="733"/>
    </location>
</feature>
<dbReference type="CDD" id="cd00067">
    <property type="entry name" value="GAL4"/>
    <property type="match status" value="1"/>
</dbReference>
<feature type="compositionally biased region" description="Pro residues" evidence="6">
    <location>
        <begin position="112"/>
        <end position="126"/>
    </location>
</feature>
<dbReference type="Gene3D" id="1.20.5.110">
    <property type="match status" value="1"/>
</dbReference>
<feature type="domain" description="T-SNARE coiled-coil homology" evidence="9">
    <location>
        <begin position="744"/>
        <end position="806"/>
    </location>
</feature>
<evidence type="ECO:0000256" key="5">
    <source>
        <dbReference type="ARBA" id="ARBA00023242"/>
    </source>
</evidence>
<keyword evidence="4" id="KW-0804">Transcription</keyword>
<dbReference type="Pfam" id="PF00172">
    <property type="entry name" value="Zn_clus"/>
    <property type="match status" value="1"/>
</dbReference>
<evidence type="ECO:0000256" key="4">
    <source>
        <dbReference type="ARBA" id="ARBA00023163"/>
    </source>
</evidence>
<feature type="domain" description="Zn(2)-C6 fungal-type" evidence="8">
    <location>
        <begin position="14"/>
        <end position="46"/>
    </location>
</feature>
<dbReference type="PROSITE" id="PS50192">
    <property type="entry name" value="T_SNARE"/>
    <property type="match status" value="1"/>
</dbReference>
<dbReference type="CDD" id="cd12148">
    <property type="entry name" value="fungal_TF_MHR"/>
    <property type="match status" value="1"/>
</dbReference>